<keyword evidence="2" id="KW-1277">Toxin-antitoxin system</keyword>
<comment type="similarity">
    <text evidence="1">Belongs to the RelE toxin family.</text>
</comment>
<dbReference type="AlphaFoldDB" id="A0A7H2BHT1"/>
<dbReference type="KEGG" id="rama:IDM48_07345"/>
<dbReference type="PANTHER" id="PTHR35601:SF1">
    <property type="entry name" value="TOXIN RELE"/>
    <property type="match status" value="1"/>
</dbReference>
<reference evidence="3 4" key="1">
    <citation type="submission" date="2020-09" db="EMBL/GenBank/DDBJ databases">
        <title>Investigation of environmental microbe.</title>
        <authorList>
            <person name="Ou Y."/>
            <person name="Kang Q."/>
        </authorList>
    </citation>
    <scope>NUCLEOTIDE SEQUENCE [LARGE SCALE GENOMIC DNA]</scope>
    <source>
        <strain evidence="3 4">KJZ-9</strain>
    </source>
</reference>
<dbReference type="NCBIfam" id="TIGR02385">
    <property type="entry name" value="RelE_StbE"/>
    <property type="match status" value="1"/>
</dbReference>
<dbReference type="Proteomes" id="UP000516421">
    <property type="component" value="Chromosome"/>
</dbReference>
<dbReference type="InterPro" id="IPR035093">
    <property type="entry name" value="RelE/ParE_toxin_dom_sf"/>
</dbReference>
<organism evidence="3 4">
    <name type="scientific">Rothia amarae</name>
    <dbReference type="NCBI Taxonomy" id="169480"/>
    <lineage>
        <taxon>Bacteria</taxon>
        <taxon>Bacillati</taxon>
        <taxon>Actinomycetota</taxon>
        <taxon>Actinomycetes</taxon>
        <taxon>Micrococcales</taxon>
        <taxon>Micrococcaceae</taxon>
        <taxon>Rothia</taxon>
    </lineage>
</organism>
<dbReference type="InterPro" id="IPR007712">
    <property type="entry name" value="RelE/ParE_toxin"/>
</dbReference>
<protein>
    <submittedName>
        <fullName evidence="3">Type II toxin-antitoxin system RelE/ParE family toxin</fullName>
    </submittedName>
</protein>
<evidence type="ECO:0000256" key="1">
    <source>
        <dbReference type="ARBA" id="ARBA00006226"/>
    </source>
</evidence>
<keyword evidence="4" id="KW-1185">Reference proteome</keyword>
<dbReference type="Gene3D" id="3.30.2310.20">
    <property type="entry name" value="RelE-like"/>
    <property type="match status" value="1"/>
</dbReference>
<evidence type="ECO:0000313" key="3">
    <source>
        <dbReference type="EMBL" id="QNV39227.1"/>
    </source>
</evidence>
<name>A0A7H2BHT1_9MICC</name>
<evidence type="ECO:0000256" key="2">
    <source>
        <dbReference type="ARBA" id="ARBA00022649"/>
    </source>
</evidence>
<dbReference type="RefSeq" id="WP_151148153.1">
    <property type="nucleotide sequence ID" value="NZ_CP061538.1"/>
</dbReference>
<evidence type="ECO:0000313" key="4">
    <source>
        <dbReference type="Proteomes" id="UP000516421"/>
    </source>
</evidence>
<proteinExistence type="inferred from homology"/>
<accession>A0A7H2BHT1</accession>
<dbReference type="SUPFAM" id="SSF143011">
    <property type="entry name" value="RelE-like"/>
    <property type="match status" value="1"/>
</dbReference>
<sequence>MSGTWSLELTPRVLKQLKKLDKPVAHRVLDELEKLVDSEYPQSHCKALTGNYSGLWRYRVGSYRVILDIDQGKLVLLALEVGHRSTIYR</sequence>
<dbReference type="Pfam" id="PF05016">
    <property type="entry name" value="ParE_toxin"/>
    <property type="match status" value="1"/>
</dbReference>
<dbReference type="PANTHER" id="PTHR35601">
    <property type="entry name" value="TOXIN RELE"/>
    <property type="match status" value="1"/>
</dbReference>
<dbReference type="EMBL" id="CP061538">
    <property type="protein sequence ID" value="QNV39227.1"/>
    <property type="molecule type" value="Genomic_DNA"/>
</dbReference>
<gene>
    <name evidence="3" type="ORF">IDM48_07345</name>
</gene>